<dbReference type="EMBL" id="JACIIJ010000001">
    <property type="protein sequence ID" value="MBB6219298.1"/>
    <property type="molecule type" value="Genomic_DNA"/>
</dbReference>
<protein>
    <recommendedName>
        <fullName evidence="7">SDR family oxidoreductase</fullName>
    </recommendedName>
</protein>
<dbReference type="PROSITE" id="PS00061">
    <property type="entry name" value="ADH_SHORT"/>
    <property type="match status" value="1"/>
</dbReference>
<evidence type="ECO:0000313" key="5">
    <source>
        <dbReference type="Proteomes" id="UP000517187"/>
    </source>
</evidence>
<reference evidence="4 6" key="1">
    <citation type="submission" date="2020-07" db="EMBL/GenBank/DDBJ databases">
        <title>Genomic Encyclopedia of Type Strains, Phase IV (KMG-V): Genome sequencing to study the core and pangenomes of soil and plant-associated prokaryotes.</title>
        <authorList>
            <person name="Whitman W."/>
        </authorList>
    </citation>
    <scope>NUCLEOTIDE SEQUENCE [LARGE SCALE GENOMIC DNA]</scope>
    <source>
        <strain evidence="3 5">SEMIA 4011</strain>
        <strain evidence="4 6">SEMIA 4052</strain>
    </source>
</reference>
<dbReference type="PANTHER" id="PTHR48107">
    <property type="entry name" value="NADPH-DEPENDENT ALDEHYDE REDUCTASE-LIKE PROTEIN, CHLOROPLASTIC-RELATED"/>
    <property type="match status" value="1"/>
</dbReference>
<comment type="similarity">
    <text evidence="1">Belongs to the short-chain dehydrogenases/reductases (SDR) family.</text>
</comment>
<dbReference type="SUPFAM" id="SSF51735">
    <property type="entry name" value="NAD(P)-binding Rossmann-fold domains"/>
    <property type="match status" value="1"/>
</dbReference>
<accession>A0A7Z0IXH2</accession>
<dbReference type="Proteomes" id="UP000535276">
    <property type="component" value="Unassembled WGS sequence"/>
</dbReference>
<dbReference type="Proteomes" id="UP000517187">
    <property type="component" value="Unassembled WGS sequence"/>
</dbReference>
<evidence type="ECO:0000256" key="1">
    <source>
        <dbReference type="ARBA" id="ARBA00006484"/>
    </source>
</evidence>
<evidence type="ECO:0000313" key="3">
    <source>
        <dbReference type="EMBL" id="MBB6219298.1"/>
    </source>
</evidence>
<dbReference type="EMBL" id="JACBZV010000002">
    <property type="protein sequence ID" value="NYJ10837.1"/>
    <property type="molecule type" value="Genomic_DNA"/>
</dbReference>
<dbReference type="GO" id="GO:0016614">
    <property type="term" value="F:oxidoreductase activity, acting on CH-OH group of donors"/>
    <property type="evidence" value="ECO:0007669"/>
    <property type="project" value="UniProtKB-ARBA"/>
</dbReference>
<sequence length="385" mass="41321">MLGTGERLRQFIGIVLVGVLRIATAASTGLLQKAVGGGSRPLRVFLLPPRGPFCIVNVVILRNEESKMSSKATAAKQRDIQAQVEKADKKAKLKATGAMQAGARHYPEPPFPKVHQDKPGSEADLPLAPMCDAPFYEGSGKLRDKIALITGGDSGIGRSVAILFAREGADIAIVHLDEDQDAADTKAAIEKEGRQCLVIKGDVKDPKFCREAVQRTTEHFSRLDVLVNNAAFQVHTAAIEDLTDEHFDETLKTNLYGYFYMAKAAIPYLTNGSAIINTGSVTGLEGSKELLDYSMTKGGIHAFTKALSSQLVPKGIRVNAVAPGPVWTPLNPSDKQADDVAKFGSQTTMKRAAQPEEIAPAYVFLASPQMSSYITGEILPIVGGY</sequence>
<keyword evidence="2" id="KW-0560">Oxidoreductase</keyword>
<comment type="caution">
    <text evidence="4">The sequence shown here is derived from an EMBL/GenBank/DDBJ whole genome shotgun (WGS) entry which is preliminary data.</text>
</comment>
<evidence type="ECO:0008006" key="7">
    <source>
        <dbReference type="Google" id="ProtNLM"/>
    </source>
</evidence>
<dbReference type="NCBIfam" id="NF005214">
    <property type="entry name" value="PRK06701.1"/>
    <property type="match status" value="1"/>
</dbReference>
<dbReference type="InterPro" id="IPR036291">
    <property type="entry name" value="NAD(P)-bd_dom_sf"/>
</dbReference>
<dbReference type="PRINTS" id="PR00080">
    <property type="entry name" value="SDRFAMILY"/>
</dbReference>
<dbReference type="Gene3D" id="3.40.50.720">
    <property type="entry name" value="NAD(P)-binding Rossmann-like Domain"/>
    <property type="match status" value="1"/>
</dbReference>
<name>A0A7Z0IXH2_RHILE</name>
<dbReference type="FunFam" id="3.40.50.720:FF:000084">
    <property type="entry name" value="Short-chain dehydrogenase reductase"/>
    <property type="match status" value="1"/>
</dbReference>
<evidence type="ECO:0000256" key="2">
    <source>
        <dbReference type="ARBA" id="ARBA00023002"/>
    </source>
</evidence>
<dbReference type="Pfam" id="PF13561">
    <property type="entry name" value="adh_short_C2"/>
    <property type="match status" value="1"/>
</dbReference>
<evidence type="ECO:0000313" key="6">
    <source>
        <dbReference type="Proteomes" id="UP000535276"/>
    </source>
</evidence>
<dbReference type="PRINTS" id="PR00081">
    <property type="entry name" value="GDHRDH"/>
</dbReference>
<evidence type="ECO:0000313" key="4">
    <source>
        <dbReference type="EMBL" id="NYJ10837.1"/>
    </source>
</evidence>
<proteinExistence type="inferred from homology"/>
<dbReference type="PANTHER" id="PTHR48107:SF16">
    <property type="entry name" value="NADPH-DEPENDENT ALDEHYDE REDUCTASE 1, CHLOROPLASTIC"/>
    <property type="match status" value="1"/>
</dbReference>
<dbReference type="AlphaFoldDB" id="A0A7Z0IXH2"/>
<dbReference type="InterPro" id="IPR020904">
    <property type="entry name" value="Sc_DH/Rdtase_CS"/>
</dbReference>
<gene>
    <name evidence="3" type="ORF">GGE66_000242</name>
    <name evidence="4" type="ORF">GGI64_001884</name>
</gene>
<dbReference type="InterPro" id="IPR002347">
    <property type="entry name" value="SDR_fam"/>
</dbReference>
<organism evidence="4 6">
    <name type="scientific">Rhizobium leguminosarum</name>
    <dbReference type="NCBI Taxonomy" id="384"/>
    <lineage>
        <taxon>Bacteria</taxon>
        <taxon>Pseudomonadati</taxon>
        <taxon>Pseudomonadota</taxon>
        <taxon>Alphaproteobacteria</taxon>
        <taxon>Hyphomicrobiales</taxon>
        <taxon>Rhizobiaceae</taxon>
        <taxon>Rhizobium/Agrobacterium group</taxon>
        <taxon>Rhizobium</taxon>
    </lineage>
</organism>